<keyword evidence="4 5" id="KW-0472">Membrane</keyword>
<gene>
    <name evidence="6" type="ORF">SBAD_LOCUS5311</name>
</gene>
<comment type="subcellular location">
    <subcellularLocation>
        <location evidence="1">Endomembrane system</location>
        <topology evidence="1">Multi-pass membrane protein</topology>
    </subcellularLocation>
</comment>
<sequence>MMDSGRHTWSYDRRKYRCCCNGISVMTGGVIIAAMNLVWAGKYLVFNILQFPWFSEQFLFGMCYFFLQLAFAIILLVGLKRHRSGFILASFVFLVVDSVLLMYMTIHLLFALSAASSYVYVADYPEVVPSWQQPISWVECCVYIALASIRIWFAAVLYRCYDYVKHLNDTATTVRCNVPETPPPPYDIENGTSNQQELFTISQGPIMEKTDHAQDIPQNTNTPNFRENVGI</sequence>
<evidence type="ECO:0000313" key="6">
    <source>
        <dbReference type="EMBL" id="VDP06896.1"/>
    </source>
</evidence>
<evidence type="ECO:0000256" key="3">
    <source>
        <dbReference type="ARBA" id="ARBA00022989"/>
    </source>
</evidence>
<feature type="transmembrane region" description="Helical" evidence="5">
    <location>
        <begin position="20"/>
        <end position="39"/>
    </location>
</feature>
<dbReference type="GO" id="GO:0012505">
    <property type="term" value="C:endomembrane system"/>
    <property type="evidence" value="ECO:0007669"/>
    <property type="project" value="UniProtKB-SubCell"/>
</dbReference>
<evidence type="ECO:0000313" key="8">
    <source>
        <dbReference type="WBParaSite" id="SBAD_0000552701-mRNA-1"/>
    </source>
</evidence>
<name>A0A183INW4_9BILA</name>
<evidence type="ECO:0000256" key="1">
    <source>
        <dbReference type="ARBA" id="ARBA00004127"/>
    </source>
</evidence>
<feature type="transmembrane region" description="Helical" evidence="5">
    <location>
        <begin position="59"/>
        <end position="79"/>
    </location>
</feature>
<keyword evidence="2 5" id="KW-0812">Transmembrane</keyword>
<evidence type="ECO:0000256" key="5">
    <source>
        <dbReference type="SAM" id="Phobius"/>
    </source>
</evidence>
<dbReference type="AlphaFoldDB" id="A0A183INW4"/>
<dbReference type="GO" id="GO:0005765">
    <property type="term" value="C:lysosomal membrane"/>
    <property type="evidence" value="ECO:0007669"/>
    <property type="project" value="TreeGrafter"/>
</dbReference>
<accession>A0A183INW4</accession>
<proteinExistence type="predicted"/>
<dbReference type="Proteomes" id="UP000270296">
    <property type="component" value="Unassembled WGS sequence"/>
</dbReference>
<evidence type="ECO:0000256" key="4">
    <source>
        <dbReference type="ARBA" id="ARBA00023136"/>
    </source>
</evidence>
<feature type="transmembrane region" description="Helical" evidence="5">
    <location>
        <begin position="135"/>
        <end position="158"/>
    </location>
</feature>
<evidence type="ECO:0000256" key="2">
    <source>
        <dbReference type="ARBA" id="ARBA00022692"/>
    </source>
</evidence>
<dbReference type="PANTHER" id="PTHR12479:SF10">
    <property type="entry name" value="LYSOSOMAL-ASSOCIATED TRANSMEMBRANE PROTEIN"/>
    <property type="match status" value="1"/>
</dbReference>
<dbReference type="PANTHER" id="PTHR12479">
    <property type="entry name" value="LYSOSOMAL-ASSOCIATED TRANSMEMBRANE PROTEIN"/>
    <property type="match status" value="1"/>
</dbReference>
<dbReference type="InterPro" id="IPR051115">
    <property type="entry name" value="LAPTM_transporter"/>
</dbReference>
<feature type="transmembrane region" description="Helical" evidence="5">
    <location>
        <begin position="86"/>
        <end position="115"/>
    </location>
</feature>
<keyword evidence="7" id="KW-1185">Reference proteome</keyword>
<dbReference type="EMBL" id="UZAM01008902">
    <property type="protein sequence ID" value="VDP06896.1"/>
    <property type="molecule type" value="Genomic_DNA"/>
</dbReference>
<dbReference type="WBParaSite" id="SBAD_0000552701-mRNA-1">
    <property type="protein sequence ID" value="SBAD_0000552701-mRNA-1"/>
    <property type="gene ID" value="SBAD_0000552701"/>
</dbReference>
<reference evidence="6 7" key="2">
    <citation type="submission" date="2018-11" db="EMBL/GenBank/DDBJ databases">
        <authorList>
            <consortium name="Pathogen Informatics"/>
        </authorList>
    </citation>
    <scope>NUCLEOTIDE SEQUENCE [LARGE SCALE GENOMIC DNA]</scope>
</reference>
<protein>
    <submittedName>
        <fullName evidence="8">MARVEL domain-containing protein</fullName>
    </submittedName>
</protein>
<organism evidence="8">
    <name type="scientific">Soboliphyme baturini</name>
    <dbReference type="NCBI Taxonomy" id="241478"/>
    <lineage>
        <taxon>Eukaryota</taxon>
        <taxon>Metazoa</taxon>
        <taxon>Ecdysozoa</taxon>
        <taxon>Nematoda</taxon>
        <taxon>Enoplea</taxon>
        <taxon>Dorylaimia</taxon>
        <taxon>Dioctophymatida</taxon>
        <taxon>Dioctophymatoidea</taxon>
        <taxon>Soboliphymatidae</taxon>
        <taxon>Soboliphyme</taxon>
    </lineage>
</organism>
<evidence type="ECO:0000313" key="7">
    <source>
        <dbReference type="Proteomes" id="UP000270296"/>
    </source>
</evidence>
<reference evidence="8" key="1">
    <citation type="submission" date="2016-06" db="UniProtKB">
        <authorList>
            <consortium name="WormBaseParasite"/>
        </authorList>
    </citation>
    <scope>IDENTIFICATION</scope>
</reference>
<keyword evidence="3 5" id="KW-1133">Transmembrane helix</keyword>